<gene>
    <name evidence="1" type="ORF">HMPREF0650_0667</name>
</gene>
<dbReference type="SUPFAM" id="SSF158682">
    <property type="entry name" value="TerB-like"/>
    <property type="match status" value="1"/>
</dbReference>
<dbReference type="Gene3D" id="1.10.3680.10">
    <property type="entry name" value="TerB-like"/>
    <property type="match status" value="1"/>
</dbReference>
<comment type="caution">
    <text evidence="1">The sequence shown here is derived from an EMBL/GenBank/DDBJ whole genome shotgun (WGS) entry which is preliminary data.</text>
</comment>
<accession>D1W835</accession>
<evidence type="ECO:0008006" key="3">
    <source>
        <dbReference type="Google" id="ProtNLM"/>
    </source>
</evidence>
<evidence type="ECO:0000313" key="1">
    <source>
        <dbReference type="EMBL" id="EFA91397.1"/>
    </source>
</evidence>
<protein>
    <recommendedName>
        <fullName evidence="3">Co-chaperone DjlA N-terminal domain-containing protein</fullName>
    </recommendedName>
</protein>
<dbReference type="STRING" id="679190.HMPREF0650_0667"/>
<dbReference type="AlphaFoldDB" id="D1W835"/>
<reference evidence="1 2" key="1">
    <citation type="submission" date="2009-12" db="EMBL/GenBank/DDBJ databases">
        <title>Genome Sequence of Prevotella buccalis ATCC 35310.</title>
        <authorList>
            <person name="Durkin A.S."/>
            <person name="Madupu R."/>
            <person name="Torralba M."/>
            <person name="Methe B."/>
            <person name="Sutton G."/>
            <person name="Strausberg R.L."/>
            <person name="Nelson K.E."/>
        </authorList>
    </citation>
    <scope>NUCLEOTIDE SEQUENCE [LARGE SCALE GENOMIC DNA]</scope>
    <source>
        <strain evidence="1 2">ATCC 35310</strain>
    </source>
</reference>
<dbReference type="CDD" id="cd07177">
    <property type="entry name" value="terB_like"/>
    <property type="match status" value="1"/>
</dbReference>
<proteinExistence type="predicted"/>
<organism evidence="1 2">
    <name type="scientific">Hoylesella buccalis ATCC 35310</name>
    <dbReference type="NCBI Taxonomy" id="679190"/>
    <lineage>
        <taxon>Bacteria</taxon>
        <taxon>Pseudomonadati</taxon>
        <taxon>Bacteroidota</taxon>
        <taxon>Bacteroidia</taxon>
        <taxon>Bacteroidales</taxon>
        <taxon>Prevotellaceae</taxon>
        <taxon>Hoylesella</taxon>
    </lineage>
</organism>
<dbReference type="RefSeq" id="WP_004350550.1">
    <property type="nucleotide sequence ID" value="NZ_ADEG01000090.1"/>
</dbReference>
<keyword evidence="2" id="KW-1185">Reference proteome</keyword>
<dbReference type="InterPro" id="IPR029024">
    <property type="entry name" value="TerB-like"/>
</dbReference>
<sequence length="142" mass="16274">MMTKKINFSNFITTDNTESHLSSKEVHELSVIQKKAIIKAVLYIISADGIITEEEKAYFTLLVKELNVSNSLIRDSIDIDDEDMFETLQGIGDKEFLIQQLNKAAMVDNNFAEEEKNLIATFIEYIPKGSKPKEFYNKILNF</sequence>
<evidence type="ECO:0000313" key="2">
    <source>
        <dbReference type="Proteomes" id="UP000005283"/>
    </source>
</evidence>
<dbReference type="Proteomes" id="UP000005283">
    <property type="component" value="Unassembled WGS sequence"/>
</dbReference>
<name>D1W835_9BACT</name>
<dbReference type="EMBL" id="ADEG01000090">
    <property type="protein sequence ID" value="EFA91397.1"/>
    <property type="molecule type" value="Genomic_DNA"/>
</dbReference>